<dbReference type="InterPro" id="IPR042070">
    <property type="entry name" value="PucR_C-HTH_sf"/>
</dbReference>
<dbReference type="Pfam" id="PF13556">
    <property type="entry name" value="HTH_30"/>
    <property type="match status" value="1"/>
</dbReference>
<organism evidence="3 4">
    <name type="scientific">Anaerosporobacter mobilis DSM 15930</name>
    <dbReference type="NCBI Taxonomy" id="1120996"/>
    <lineage>
        <taxon>Bacteria</taxon>
        <taxon>Bacillati</taxon>
        <taxon>Bacillota</taxon>
        <taxon>Clostridia</taxon>
        <taxon>Lachnospirales</taxon>
        <taxon>Lachnospiraceae</taxon>
        <taxon>Anaerosporobacter</taxon>
    </lineage>
</organism>
<dbReference type="Gene3D" id="1.10.10.2840">
    <property type="entry name" value="PucR C-terminal helix-turn-helix domain"/>
    <property type="match status" value="1"/>
</dbReference>
<dbReference type="Proteomes" id="UP000184038">
    <property type="component" value="Unassembled WGS sequence"/>
</dbReference>
<dbReference type="PANTHER" id="PTHR33744">
    <property type="entry name" value="CARBOHYDRATE DIACID REGULATOR"/>
    <property type="match status" value="1"/>
</dbReference>
<protein>
    <submittedName>
        <fullName evidence="3">DNA-binding transcriptional regulator, PucR family</fullName>
    </submittedName>
</protein>
<sequence>MILSLLMHTVAKKYNVLTCRNTDNYDPIISWVHYVEDANTIDFIRGKELIITTGMGIKETKDLIRMIQSLIKSNASALIINIGKYIKKVPDEVITLCEENRFPLFTMPWEVHLVDIMQECCNLILKERQEQENISNILYECILSKKNPDSEILDHNGYQPDASSTVVQIEMKSSSQDYESNITNLSNYEWIRLIGYEWGGRERSVSVIKQEKTLYVIYQASSQEDAYEYAQLLYKKVCDLGYRNCIVGVSASNSLTTGFQSLLEQAAEAAQLAKVQGKSLVYYEEMGIYKVLFQVRDRNVLVDLIKEQLERILDYDQQHGTDYVTTLETYLKCDRSIQSVSEKSYTHRNTVNYRIKKIKEIMDYDFSDAEKNFLLLLSLYSRAIVIEKV</sequence>
<dbReference type="RefSeq" id="WP_073282318.1">
    <property type="nucleotide sequence ID" value="NZ_FRCP01000005.1"/>
</dbReference>
<evidence type="ECO:0000259" key="2">
    <source>
        <dbReference type="Pfam" id="PF13556"/>
    </source>
</evidence>
<dbReference type="OrthoDB" id="143422at2"/>
<name>A0A1M7F8T3_9FIRM</name>
<feature type="domain" description="Purine catabolism PurC-like" evidence="1">
    <location>
        <begin position="22"/>
        <end position="124"/>
    </location>
</feature>
<proteinExistence type="predicted"/>
<dbReference type="AlphaFoldDB" id="A0A1M7F8T3"/>
<evidence type="ECO:0000259" key="1">
    <source>
        <dbReference type="Pfam" id="PF07905"/>
    </source>
</evidence>
<accession>A0A1M7F8T3</accession>
<keyword evidence="3" id="KW-0238">DNA-binding</keyword>
<evidence type="ECO:0000313" key="4">
    <source>
        <dbReference type="Proteomes" id="UP000184038"/>
    </source>
</evidence>
<evidence type="ECO:0000313" key="3">
    <source>
        <dbReference type="EMBL" id="SHM00077.1"/>
    </source>
</evidence>
<dbReference type="Pfam" id="PF07905">
    <property type="entry name" value="PucR"/>
    <property type="match status" value="1"/>
</dbReference>
<gene>
    <name evidence="3" type="ORF">SAMN02746066_00464</name>
</gene>
<dbReference type="EMBL" id="FRCP01000005">
    <property type="protein sequence ID" value="SHM00077.1"/>
    <property type="molecule type" value="Genomic_DNA"/>
</dbReference>
<dbReference type="PANTHER" id="PTHR33744:SF1">
    <property type="entry name" value="DNA-BINDING TRANSCRIPTIONAL ACTIVATOR ADER"/>
    <property type="match status" value="1"/>
</dbReference>
<reference evidence="3 4" key="1">
    <citation type="submission" date="2016-11" db="EMBL/GenBank/DDBJ databases">
        <authorList>
            <person name="Jaros S."/>
            <person name="Januszkiewicz K."/>
            <person name="Wedrychowicz H."/>
        </authorList>
    </citation>
    <scope>NUCLEOTIDE SEQUENCE [LARGE SCALE GENOMIC DNA]</scope>
    <source>
        <strain evidence="3 4">DSM 15930</strain>
    </source>
</reference>
<dbReference type="InterPro" id="IPR051448">
    <property type="entry name" value="CdaR-like_regulators"/>
</dbReference>
<keyword evidence="4" id="KW-1185">Reference proteome</keyword>
<dbReference type="InterPro" id="IPR025736">
    <property type="entry name" value="PucR_C-HTH_dom"/>
</dbReference>
<dbReference type="GO" id="GO:0003677">
    <property type="term" value="F:DNA binding"/>
    <property type="evidence" value="ECO:0007669"/>
    <property type="project" value="UniProtKB-KW"/>
</dbReference>
<dbReference type="STRING" id="1120996.SAMN02746066_00464"/>
<dbReference type="InterPro" id="IPR012914">
    <property type="entry name" value="PucR_dom"/>
</dbReference>
<feature type="domain" description="PucR C-terminal helix-turn-helix" evidence="2">
    <location>
        <begin position="324"/>
        <end position="379"/>
    </location>
</feature>